<dbReference type="Proteomes" id="UP000294028">
    <property type="component" value="Unassembled WGS sequence"/>
</dbReference>
<accession>A0A482TQ89</accession>
<evidence type="ECO:0000313" key="3">
    <source>
        <dbReference type="Proteomes" id="UP000294028"/>
    </source>
</evidence>
<protein>
    <submittedName>
        <fullName evidence="2">Uncharacterized protein</fullName>
    </submittedName>
</protein>
<dbReference type="EMBL" id="RZHH01000001">
    <property type="protein sequence ID" value="RYJ19559.1"/>
    <property type="molecule type" value="Genomic_DNA"/>
</dbReference>
<dbReference type="AlphaFoldDB" id="A0A482TQ89"/>
<proteinExistence type="predicted"/>
<evidence type="ECO:0000313" key="2">
    <source>
        <dbReference type="EMBL" id="RYJ19559.1"/>
    </source>
</evidence>
<feature type="region of interest" description="Disordered" evidence="1">
    <location>
        <begin position="1"/>
        <end position="25"/>
    </location>
</feature>
<evidence type="ECO:0000256" key="1">
    <source>
        <dbReference type="SAM" id="MobiDB-lite"/>
    </source>
</evidence>
<reference evidence="2 3" key="1">
    <citation type="submission" date="2018-12" db="EMBL/GenBank/DDBJ databases">
        <title>Genome analysis provides insights into bioremediation potentialities of Halogeometricum borinquense strain N11.</title>
        <authorList>
            <person name="Najjari A."/>
            <person name="Youssef N."/>
            <person name="Fhoula I."/>
            <person name="Ben Dhia O."/>
            <person name="Mahjoubi M."/>
            <person name="Ouzari H.I."/>
            <person name="Cherif A."/>
        </authorList>
    </citation>
    <scope>NUCLEOTIDE SEQUENCE [LARGE SCALE GENOMIC DNA]</scope>
    <source>
        <strain evidence="2 3">N11</strain>
    </source>
</reference>
<sequence length="75" mass="8554">MPAVNTPAKRSYKKRGERHEGQSTEWYEREVPGIVSGLETSNRLSNRTAKAARRLIQQGHHRTALHLVMDEVNDS</sequence>
<organism evidence="2 3">
    <name type="scientific">Halogeometricum borinquense</name>
    <dbReference type="NCBI Taxonomy" id="60847"/>
    <lineage>
        <taxon>Archaea</taxon>
        <taxon>Methanobacteriati</taxon>
        <taxon>Methanobacteriota</taxon>
        <taxon>Stenosarchaea group</taxon>
        <taxon>Halobacteria</taxon>
        <taxon>Halobacteriales</taxon>
        <taxon>Haloferacaceae</taxon>
        <taxon>Halogeometricum</taxon>
    </lineage>
</organism>
<gene>
    <name evidence="2" type="ORF">ELS19_00765</name>
</gene>
<name>A0A482TQ89_9EURY</name>
<comment type="caution">
    <text evidence="2">The sequence shown here is derived from an EMBL/GenBank/DDBJ whole genome shotgun (WGS) entry which is preliminary data.</text>
</comment>